<gene>
    <name evidence="1" type="ORF">J4732_13865</name>
</gene>
<sequence length="51" mass="5764">MGSCHQRRGALRHRRWPLPGQQFTLLLQARLNTRPPALRSVPLSSVTLVCS</sequence>
<dbReference type="AlphaFoldDB" id="A0A939NL67"/>
<accession>A0A939NL67</accession>
<organism evidence="1">
    <name type="scientific">Serratia marcescens</name>
    <dbReference type="NCBI Taxonomy" id="615"/>
    <lineage>
        <taxon>Bacteria</taxon>
        <taxon>Pseudomonadati</taxon>
        <taxon>Pseudomonadota</taxon>
        <taxon>Gammaproteobacteria</taxon>
        <taxon>Enterobacterales</taxon>
        <taxon>Yersiniaceae</taxon>
        <taxon>Serratia</taxon>
    </lineage>
</organism>
<protein>
    <submittedName>
        <fullName evidence="1">Uncharacterized protein</fullName>
    </submittedName>
</protein>
<evidence type="ECO:0000313" key="1">
    <source>
        <dbReference type="EMBL" id="MBO2006998.1"/>
    </source>
</evidence>
<name>A0A939NL67_SERMA</name>
<comment type="caution">
    <text evidence="1">The sequence shown here is derived from an EMBL/GenBank/DDBJ whole genome shotgun (WGS) entry which is preliminary data.</text>
</comment>
<dbReference type="EMBL" id="JAGETR010000085">
    <property type="protein sequence ID" value="MBO2006998.1"/>
    <property type="molecule type" value="Genomic_DNA"/>
</dbReference>
<proteinExistence type="predicted"/>
<reference evidence="1" key="1">
    <citation type="submission" date="2021-03" db="EMBL/GenBank/DDBJ databases">
        <title>Molecular epidemiology and mechanisms of colistin and carbapenem resistance in Enterobacteriaceae from clinical isolates, the environment and porcine samples in Pretoria, South Africa.</title>
        <authorList>
            <person name="Bogoshi D."/>
            <person name="Mbelle N.M."/>
            <person name="Naidoo V."/>
            <person name="Osei Sekyere J."/>
        </authorList>
    </citation>
    <scope>NUCLEOTIDE SEQUENCE</scope>
    <source>
        <strain evidence="1">C080</strain>
    </source>
</reference>